<dbReference type="InterPro" id="IPR016024">
    <property type="entry name" value="ARM-type_fold"/>
</dbReference>
<dbReference type="EMBL" id="JASCZI010181358">
    <property type="protein sequence ID" value="MED6182490.1"/>
    <property type="molecule type" value="Genomic_DNA"/>
</dbReference>
<comment type="caution">
    <text evidence="1">The sequence shown here is derived from an EMBL/GenBank/DDBJ whole genome shotgun (WGS) entry which is preliminary data.</text>
</comment>
<dbReference type="Proteomes" id="UP001341840">
    <property type="component" value="Unassembled WGS sequence"/>
</dbReference>
<evidence type="ECO:0000313" key="2">
    <source>
        <dbReference type="Proteomes" id="UP001341840"/>
    </source>
</evidence>
<gene>
    <name evidence="1" type="ORF">PIB30_028870</name>
</gene>
<accession>A0ABU6W961</accession>
<dbReference type="Gene3D" id="1.25.10.10">
    <property type="entry name" value="Leucine-rich Repeat Variant"/>
    <property type="match status" value="1"/>
</dbReference>
<name>A0ABU6W961_9FABA</name>
<evidence type="ECO:0000313" key="1">
    <source>
        <dbReference type="EMBL" id="MED6182490.1"/>
    </source>
</evidence>
<keyword evidence="2" id="KW-1185">Reference proteome</keyword>
<sequence length="421" mass="46879">MTGSCIFFMSFSSLVFFSSLSFLFLSYFPTLSSSFSPTFSLPKHPPKSATMDDDPHNHHHRLLTLLNALKQASVHLHTTTNTLSFFLFKTDQSNAAIEALLELEPKAQALFSTDPNLRTISHTLSNLKTLIKNHGSSDGGTFLRRQIAAFKISKLARSLESEIQAYVDRVTVIDLVKTLLREDAREDEKINTLVALEERLSQGFDLGFQDLVLRAKIFQILEQTLLLEPSKRVREQSALAIEALVKFNKNVFVGLVLMGPTVKSLLDIASSTSIRVVTSLVRFIRSPMVDEILCGGEIKRIIGFLRITSPTPWCEDDVAVCTAALECVLEIAYIGRREVVETMLEEGLVKMLMELQRKSDDVAGFEGCVWRFSVQVEVGEGLSSEEKREVKMEILRLVKEASVSDAEAASVSAEILWGSSP</sequence>
<reference evidence="1 2" key="1">
    <citation type="journal article" date="2023" name="Plants (Basel)">
        <title>Bridging the Gap: Combining Genomics and Transcriptomics Approaches to Understand Stylosanthes scabra, an Orphan Legume from the Brazilian Caatinga.</title>
        <authorList>
            <person name="Ferreira-Neto J.R.C."/>
            <person name="da Silva M.D."/>
            <person name="Binneck E."/>
            <person name="de Melo N.F."/>
            <person name="da Silva R.H."/>
            <person name="de Melo A.L.T.M."/>
            <person name="Pandolfi V."/>
            <person name="Bustamante F.O."/>
            <person name="Brasileiro-Vidal A.C."/>
            <person name="Benko-Iseppon A.M."/>
        </authorList>
    </citation>
    <scope>NUCLEOTIDE SEQUENCE [LARGE SCALE GENOMIC DNA]</scope>
    <source>
        <tissue evidence="1">Leaves</tissue>
    </source>
</reference>
<dbReference type="InterPro" id="IPR011989">
    <property type="entry name" value="ARM-like"/>
</dbReference>
<protein>
    <submittedName>
        <fullName evidence="1">Uncharacterized protein</fullName>
    </submittedName>
</protein>
<dbReference type="PANTHER" id="PTHR35834">
    <property type="entry name" value="ARMADILLO-TYPE FOLD PROTEIN-RELATED"/>
    <property type="match status" value="1"/>
</dbReference>
<proteinExistence type="predicted"/>
<dbReference type="PANTHER" id="PTHR35834:SF3">
    <property type="entry name" value="ARM REPEAT SUPERFAMILY PROTEIN"/>
    <property type="match status" value="1"/>
</dbReference>
<dbReference type="SUPFAM" id="SSF48371">
    <property type="entry name" value="ARM repeat"/>
    <property type="match status" value="1"/>
</dbReference>
<organism evidence="1 2">
    <name type="scientific">Stylosanthes scabra</name>
    <dbReference type="NCBI Taxonomy" id="79078"/>
    <lineage>
        <taxon>Eukaryota</taxon>
        <taxon>Viridiplantae</taxon>
        <taxon>Streptophyta</taxon>
        <taxon>Embryophyta</taxon>
        <taxon>Tracheophyta</taxon>
        <taxon>Spermatophyta</taxon>
        <taxon>Magnoliopsida</taxon>
        <taxon>eudicotyledons</taxon>
        <taxon>Gunneridae</taxon>
        <taxon>Pentapetalae</taxon>
        <taxon>rosids</taxon>
        <taxon>fabids</taxon>
        <taxon>Fabales</taxon>
        <taxon>Fabaceae</taxon>
        <taxon>Papilionoideae</taxon>
        <taxon>50 kb inversion clade</taxon>
        <taxon>dalbergioids sensu lato</taxon>
        <taxon>Dalbergieae</taxon>
        <taxon>Pterocarpus clade</taxon>
        <taxon>Stylosanthes</taxon>
    </lineage>
</organism>